<accession>A0A1I4SVT2</accession>
<dbReference type="STRING" id="195064.SAMN05421721_1239"/>
<protein>
    <submittedName>
        <fullName evidence="2">Uncharacterized protein</fullName>
    </submittedName>
</protein>
<keyword evidence="3" id="KW-1185">Reference proteome</keyword>
<dbReference type="Proteomes" id="UP000199556">
    <property type="component" value="Unassembled WGS sequence"/>
</dbReference>
<evidence type="ECO:0000256" key="1">
    <source>
        <dbReference type="SAM" id="MobiDB-lite"/>
    </source>
</evidence>
<gene>
    <name evidence="2" type="ORF">SAMN05421721_1239</name>
</gene>
<dbReference type="AlphaFoldDB" id="A0A1I4SVT2"/>
<evidence type="ECO:0000313" key="3">
    <source>
        <dbReference type="Proteomes" id="UP000199556"/>
    </source>
</evidence>
<feature type="compositionally biased region" description="Acidic residues" evidence="1">
    <location>
        <begin position="113"/>
        <end position="123"/>
    </location>
</feature>
<feature type="region of interest" description="Disordered" evidence="1">
    <location>
        <begin position="102"/>
        <end position="123"/>
    </location>
</feature>
<reference evidence="2 3" key="1">
    <citation type="submission" date="2016-10" db="EMBL/GenBank/DDBJ databases">
        <authorList>
            <person name="de Groot N.N."/>
        </authorList>
    </citation>
    <scope>NUCLEOTIDE SEQUENCE [LARGE SCALE GENOMIC DNA]</scope>
    <source>
        <strain evidence="2 3">DSM 4180</strain>
    </source>
</reference>
<proteinExistence type="predicted"/>
<name>A0A1I4SVT2_ECTMO</name>
<sequence length="123" mass="13564">MGSGIKDVVVRKLRLTSRAKKGERITLEADTSRNPNAVYDLLDRLGKSLPMHLYNVTQVEIAASVVTDPDKPPRTVPIRLTYPNSCSLKYDEVGINLREMLEASGIEPKEPAEAEQAEEASEA</sequence>
<dbReference type="EMBL" id="FOUO01000023">
    <property type="protein sequence ID" value="SFM68515.1"/>
    <property type="molecule type" value="Genomic_DNA"/>
</dbReference>
<evidence type="ECO:0000313" key="2">
    <source>
        <dbReference type="EMBL" id="SFM68515.1"/>
    </source>
</evidence>
<organism evidence="2 3">
    <name type="scientific">Ectothiorhodospira mobilis</name>
    <dbReference type="NCBI Taxonomy" id="195064"/>
    <lineage>
        <taxon>Bacteria</taxon>
        <taxon>Pseudomonadati</taxon>
        <taxon>Pseudomonadota</taxon>
        <taxon>Gammaproteobacteria</taxon>
        <taxon>Chromatiales</taxon>
        <taxon>Ectothiorhodospiraceae</taxon>
        <taxon>Ectothiorhodospira</taxon>
    </lineage>
</organism>